<protein>
    <submittedName>
        <fullName evidence="2">Uncharacterized protein</fullName>
    </submittedName>
</protein>
<dbReference type="EMBL" id="JANPWB010000011">
    <property type="protein sequence ID" value="KAJ1131004.1"/>
    <property type="molecule type" value="Genomic_DNA"/>
</dbReference>
<gene>
    <name evidence="2" type="ORF">NDU88_009347</name>
</gene>
<reference evidence="2" key="1">
    <citation type="journal article" date="2022" name="bioRxiv">
        <title>Sequencing and chromosome-scale assembly of the giantPleurodeles waltlgenome.</title>
        <authorList>
            <person name="Brown T."/>
            <person name="Elewa A."/>
            <person name="Iarovenko S."/>
            <person name="Subramanian E."/>
            <person name="Araus A.J."/>
            <person name="Petzold A."/>
            <person name="Susuki M."/>
            <person name="Suzuki K.-i.T."/>
            <person name="Hayashi T."/>
            <person name="Toyoda A."/>
            <person name="Oliveira C."/>
            <person name="Osipova E."/>
            <person name="Leigh N.D."/>
            <person name="Simon A."/>
            <person name="Yun M.H."/>
        </authorList>
    </citation>
    <scope>NUCLEOTIDE SEQUENCE</scope>
    <source>
        <strain evidence="2">20211129_DDA</strain>
        <tissue evidence="2">Liver</tissue>
    </source>
</reference>
<dbReference type="AlphaFoldDB" id="A0AAV7PUY1"/>
<evidence type="ECO:0000256" key="1">
    <source>
        <dbReference type="SAM" id="MobiDB-lite"/>
    </source>
</evidence>
<feature type="non-terminal residue" evidence="2">
    <location>
        <position position="56"/>
    </location>
</feature>
<proteinExistence type="predicted"/>
<dbReference type="Proteomes" id="UP001066276">
    <property type="component" value="Chromosome 7"/>
</dbReference>
<evidence type="ECO:0000313" key="3">
    <source>
        <dbReference type="Proteomes" id="UP001066276"/>
    </source>
</evidence>
<organism evidence="2 3">
    <name type="scientific">Pleurodeles waltl</name>
    <name type="common">Iberian ribbed newt</name>
    <dbReference type="NCBI Taxonomy" id="8319"/>
    <lineage>
        <taxon>Eukaryota</taxon>
        <taxon>Metazoa</taxon>
        <taxon>Chordata</taxon>
        <taxon>Craniata</taxon>
        <taxon>Vertebrata</taxon>
        <taxon>Euteleostomi</taxon>
        <taxon>Amphibia</taxon>
        <taxon>Batrachia</taxon>
        <taxon>Caudata</taxon>
        <taxon>Salamandroidea</taxon>
        <taxon>Salamandridae</taxon>
        <taxon>Pleurodelinae</taxon>
        <taxon>Pleurodeles</taxon>
    </lineage>
</organism>
<accession>A0AAV7PUY1</accession>
<name>A0AAV7PUY1_PLEWA</name>
<evidence type="ECO:0000313" key="2">
    <source>
        <dbReference type="EMBL" id="KAJ1131004.1"/>
    </source>
</evidence>
<comment type="caution">
    <text evidence="2">The sequence shown here is derived from an EMBL/GenBank/DDBJ whole genome shotgun (WGS) entry which is preliminary data.</text>
</comment>
<sequence length="56" mass="6274">QTSREEWTQRPLDRRSSCDFVLPAQEIHASSPGHLKTPQPGEYPRPSTGNRCTAVP</sequence>
<feature type="non-terminal residue" evidence="2">
    <location>
        <position position="1"/>
    </location>
</feature>
<keyword evidence="3" id="KW-1185">Reference proteome</keyword>
<feature type="compositionally biased region" description="Polar residues" evidence="1">
    <location>
        <begin position="47"/>
        <end position="56"/>
    </location>
</feature>
<feature type="region of interest" description="Disordered" evidence="1">
    <location>
        <begin position="26"/>
        <end position="56"/>
    </location>
</feature>